<keyword evidence="8 9" id="KW-0119">Carbohydrate metabolism</keyword>
<evidence type="ECO:0000256" key="3">
    <source>
        <dbReference type="ARBA" id="ARBA00022723"/>
    </source>
</evidence>
<dbReference type="GO" id="GO:0046872">
    <property type="term" value="F:metal ion binding"/>
    <property type="evidence" value="ECO:0007669"/>
    <property type="project" value="UniProtKB-KW"/>
</dbReference>
<dbReference type="UniPathway" id="UPA00226"/>
<dbReference type="EMBL" id="FOUI01000009">
    <property type="protein sequence ID" value="SFM61727.1"/>
    <property type="molecule type" value="Genomic_DNA"/>
</dbReference>
<evidence type="ECO:0000313" key="14">
    <source>
        <dbReference type="Proteomes" id="UP000243629"/>
    </source>
</evidence>
<feature type="domain" description="Dihydroxy-acid/6-phosphogluconate dehydratase N-terminal" evidence="11">
    <location>
        <begin position="67"/>
        <end position="377"/>
    </location>
</feature>
<dbReference type="GO" id="GO:0005829">
    <property type="term" value="C:cytosol"/>
    <property type="evidence" value="ECO:0007669"/>
    <property type="project" value="TreeGrafter"/>
</dbReference>
<feature type="domain" description="Dihydroxy-acid/6-phosphogluconate dehydratase C-terminal" evidence="12">
    <location>
        <begin position="403"/>
        <end position="594"/>
    </location>
</feature>
<evidence type="ECO:0000256" key="8">
    <source>
        <dbReference type="ARBA" id="ARBA00023277"/>
    </source>
</evidence>
<reference evidence="14" key="1">
    <citation type="submission" date="2016-10" db="EMBL/GenBank/DDBJ databases">
        <authorList>
            <person name="Varghese N."/>
            <person name="Submissions S."/>
        </authorList>
    </citation>
    <scope>NUCLEOTIDE SEQUENCE [LARGE SCALE GENOMIC DNA]</scope>
    <source>
        <strain evidence="14">DSM 24213</strain>
    </source>
</reference>
<comment type="cofactor">
    <cofactor evidence="9">
        <name>[4Fe-4S] cluster</name>
        <dbReference type="ChEBI" id="CHEBI:49883"/>
    </cofactor>
    <text evidence="9">Binds 1 [4Fe-4S] cluster.</text>
</comment>
<keyword evidence="14" id="KW-1185">Reference proteome</keyword>
<dbReference type="Gene3D" id="3.50.30.80">
    <property type="entry name" value="IlvD/EDD C-terminal domain-like"/>
    <property type="match status" value="1"/>
</dbReference>
<evidence type="ECO:0000313" key="13">
    <source>
        <dbReference type="EMBL" id="SFM61727.1"/>
    </source>
</evidence>
<evidence type="ECO:0000256" key="2">
    <source>
        <dbReference type="ARBA" id="ARBA00022485"/>
    </source>
</evidence>
<evidence type="ECO:0000256" key="10">
    <source>
        <dbReference type="NCBIfam" id="TIGR01196"/>
    </source>
</evidence>
<sequence>MHPLVLEVTERLRERSRRSRARYLEQMAAAAATPRARQSLPCSNLAHAMAACPAGDKQRLQLEQPVNVGIVSAYNDLLSAHQPYARYPELIRQHLRGLGAGCQMAGGVPAMCDGITQGQPGMQLSLYSRDVIALSTAVALSHQLHDAVLLLGICDKIVPGMLMGALRFGHLPTLFVPSGPMPSGLDNSAKAEVRQRYAEGRASREELLQAEAQAYHAPGTCTFFGTANTNQLLLEALGLQLPGSSFITPDTPLRDALTCAAASRAVELARSGAGSLAQIVDERALVNALVMLLASGGSTNHSLHLPAIARAAGILLDWDDLDRLSSAVPTLAHIYPNGKADINQFQAAGGPAWLFSQLLDAGLLHEDVETVAGPGLARYTREPLLRDGQLIWRDGPAVSGDAQVLRSRHQPFAEDGGLRLLSGRLGRGIIKLSAVAVEQRSLRAPCRVFDEPQQLVEAFRAGELEADLFLVVRGQGPQANGMPELHALMPCLGALQDRGWQVALVTDGRLSGASGKVPAALHLYPEAALGGPLARLQDGDRLWLDAEQGVLEVELDEALWQARQPTAIRRSPAGCGRELFGLLRGAVANPEQGASSLLDSLPEWTNDV</sequence>
<dbReference type="InterPro" id="IPR042096">
    <property type="entry name" value="Dihydro-acid_dehy_C"/>
</dbReference>
<proteinExistence type="inferred from homology"/>
<evidence type="ECO:0000259" key="12">
    <source>
        <dbReference type="Pfam" id="PF24877"/>
    </source>
</evidence>
<dbReference type="NCBIfam" id="TIGR01196">
    <property type="entry name" value="edd"/>
    <property type="match status" value="1"/>
</dbReference>
<dbReference type="GO" id="GO:0019521">
    <property type="term" value="P:D-gluconate metabolic process"/>
    <property type="evidence" value="ECO:0007669"/>
    <property type="project" value="UniProtKB-KW"/>
</dbReference>
<comment type="similarity">
    <text evidence="1 9">Belongs to the IlvD/Edd family.</text>
</comment>
<dbReference type="PROSITE" id="PS00887">
    <property type="entry name" value="ILVD_EDD_2"/>
    <property type="match status" value="1"/>
</dbReference>
<dbReference type="RefSeq" id="WP_093476201.1">
    <property type="nucleotide sequence ID" value="NZ_FOUI01000009.1"/>
</dbReference>
<gene>
    <name evidence="9" type="primary">edd</name>
    <name evidence="13" type="ORF">SAMN05216217_109106</name>
</gene>
<accession>A0A1I4SB60</accession>
<keyword evidence="2 9" id="KW-0004">4Fe-4S</keyword>
<dbReference type="GO" id="GO:0051539">
    <property type="term" value="F:4 iron, 4 sulfur cluster binding"/>
    <property type="evidence" value="ECO:0007669"/>
    <property type="project" value="UniProtKB-UniRule"/>
</dbReference>
<dbReference type="GO" id="GO:0009255">
    <property type="term" value="P:Entner-Doudoroff pathway through 6-phosphogluconate"/>
    <property type="evidence" value="ECO:0007669"/>
    <property type="project" value="UniProtKB-UniRule"/>
</dbReference>
<dbReference type="InterPro" id="IPR056740">
    <property type="entry name" value="ILV_EDD_C"/>
</dbReference>
<name>A0A1I4SB60_9GAMM</name>
<dbReference type="Pfam" id="PF00920">
    <property type="entry name" value="ILVD_EDD_N"/>
    <property type="match status" value="1"/>
</dbReference>
<dbReference type="SUPFAM" id="SSF52016">
    <property type="entry name" value="LeuD/IlvD-like"/>
    <property type="match status" value="1"/>
</dbReference>
<comment type="function">
    <text evidence="9">Catalyzes the dehydration of 6-phospho-D-gluconate to 2-dehydro-3-deoxy-6-phospho-D-gluconate.</text>
</comment>
<evidence type="ECO:0000256" key="9">
    <source>
        <dbReference type="HAMAP-Rule" id="MF_02094"/>
    </source>
</evidence>
<dbReference type="STRING" id="1720063.SAMN05216217_109106"/>
<evidence type="ECO:0000256" key="6">
    <source>
        <dbReference type="ARBA" id="ARBA00023064"/>
    </source>
</evidence>
<keyword evidence="3 9" id="KW-0479">Metal-binding</keyword>
<evidence type="ECO:0000256" key="7">
    <source>
        <dbReference type="ARBA" id="ARBA00023239"/>
    </source>
</evidence>
<evidence type="ECO:0000256" key="1">
    <source>
        <dbReference type="ARBA" id="ARBA00006486"/>
    </source>
</evidence>
<dbReference type="GO" id="GO:0004456">
    <property type="term" value="F:phosphogluconate dehydratase activity"/>
    <property type="evidence" value="ECO:0007669"/>
    <property type="project" value="UniProtKB-UniRule"/>
</dbReference>
<dbReference type="PROSITE" id="PS00886">
    <property type="entry name" value="ILVD_EDD_1"/>
    <property type="match status" value="1"/>
</dbReference>
<dbReference type="InterPro" id="IPR000581">
    <property type="entry name" value="ILV_EDD_N"/>
</dbReference>
<dbReference type="SUPFAM" id="SSF143975">
    <property type="entry name" value="IlvD/EDD N-terminal domain-like"/>
    <property type="match status" value="1"/>
</dbReference>
<keyword evidence="4 9" id="KW-0408">Iron</keyword>
<evidence type="ECO:0000256" key="4">
    <source>
        <dbReference type="ARBA" id="ARBA00023004"/>
    </source>
</evidence>
<dbReference type="Pfam" id="PF24877">
    <property type="entry name" value="ILV_EDD_C"/>
    <property type="match status" value="1"/>
</dbReference>
<comment type="pathway">
    <text evidence="9">Carbohydrate metabolism; Entner-Doudoroff pathway.</text>
</comment>
<organism evidence="13 14">
    <name type="scientific">Halopseudomonas yangmingensis</name>
    <dbReference type="NCBI Taxonomy" id="1720063"/>
    <lineage>
        <taxon>Bacteria</taxon>
        <taxon>Pseudomonadati</taxon>
        <taxon>Pseudomonadota</taxon>
        <taxon>Gammaproteobacteria</taxon>
        <taxon>Pseudomonadales</taxon>
        <taxon>Pseudomonadaceae</taxon>
        <taxon>Halopseudomonas</taxon>
    </lineage>
</organism>
<dbReference type="Proteomes" id="UP000243629">
    <property type="component" value="Unassembled WGS sequence"/>
</dbReference>
<dbReference type="EC" id="4.2.1.12" evidence="9 10"/>
<feature type="binding site" evidence="9">
    <location>
        <position position="154"/>
    </location>
    <ligand>
        <name>[4Fe-4S] cluster</name>
        <dbReference type="ChEBI" id="CHEBI:49883"/>
    </ligand>
</feature>
<feature type="binding site" evidence="9">
    <location>
        <position position="221"/>
    </location>
    <ligand>
        <name>[4Fe-4S] cluster</name>
        <dbReference type="ChEBI" id="CHEBI:49883"/>
    </ligand>
</feature>
<dbReference type="PANTHER" id="PTHR43661:SF1">
    <property type="entry name" value="PHOSPHOGLUCONATE DEHYDRATASE"/>
    <property type="match status" value="1"/>
</dbReference>
<dbReference type="HAMAP" id="MF_02094">
    <property type="entry name" value="Edd"/>
    <property type="match status" value="1"/>
</dbReference>
<comment type="catalytic activity">
    <reaction evidence="9">
        <text>6-phospho-D-gluconate = 2-dehydro-3-deoxy-6-phospho-D-gluconate + H2O</text>
        <dbReference type="Rhea" id="RHEA:17277"/>
        <dbReference type="ChEBI" id="CHEBI:15377"/>
        <dbReference type="ChEBI" id="CHEBI:57569"/>
        <dbReference type="ChEBI" id="CHEBI:58759"/>
        <dbReference type="EC" id="4.2.1.12"/>
    </reaction>
</comment>
<keyword evidence="7 9" id="KW-0456">Lyase</keyword>
<dbReference type="InterPro" id="IPR004786">
    <property type="entry name" value="6-phosphgluc_deHydtase"/>
</dbReference>
<dbReference type="AlphaFoldDB" id="A0A1I4SB60"/>
<evidence type="ECO:0000259" key="11">
    <source>
        <dbReference type="Pfam" id="PF00920"/>
    </source>
</evidence>
<keyword evidence="5 9" id="KW-0411">Iron-sulfur</keyword>
<dbReference type="InterPro" id="IPR037237">
    <property type="entry name" value="IlvD/EDD_N"/>
</dbReference>
<evidence type="ECO:0000256" key="5">
    <source>
        <dbReference type="ARBA" id="ARBA00023014"/>
    </source>
</evidence>
<dbReference type="InterPro" id="IPR020558">
    <property type="entry name" value="DiOHA_6PGluconate_deHydtase_CS"/>
</dbReference>
<dbReference type="PANTHER" id="PTHR43661">
    <property type="entry name" value="D-XYLONATE DEHYDRATASE"/>
    <property type="match status" value="1"/>
</dbReference>
<keyword evidence="6 9" id="KW-0311">Gluconate utilization</keyword>
<dbReference type="OrthoDB" id="9807077at2"/>
<protein>
    <recommendedName>
        <fullName evidence="9 10">Phosphogluconate dehydratase</fullName>
        <ecNumber evidence="9 10">4.2.1.12</ecNumber>
    </recommendedName>
</protein>